<accession>A0AAD6YL35</accession>
<protein>
    <submittedName>
        <fullName evidence="1">Uncharacterized protein</fullName>
    </submittedName>
</protein>
<dbReference type="Proteomes" id="UP001219525">
    <property type="component" value="Unassembled WGS sequence"/>
</dbReference>
<gene>
    <name evidence="1" type="ORF">GGX14DRAFT_428595</name>
</gene>
<dbReference type="EMBL" id="JARJCW010000007">
    <property type="protein sequence ID" value="KAJ7222379.1"/>
    <property type="molecule type" value="Genomic_DNA"/>
</dbReference>
<evidence type="ECO:0000313" key="1">
    <source>
        <dbReference type="EMBL" id="KAJ7222379.1"/>
    </source>
</evidence>
<keyword evidence="2" id="KW-1185">Reference proteome</keyword>
<name>A0AAD6YL35_9AGAR</name>
<feature type="non-terminal residue" evidence="1">
    <location>
        <position position="409"/>
    </location>
</feature>
<evidence type="ECO:0000313" key="2">
    <source>
        <dbReference type="Proteomes" id="UP001219525"/>
    </source>
</evidence>
<organism evidence="1 2">
    <name type="scientific">Mycena pura</name>
    <dbReference type="NCBI Taxonomy" id="153505"/>
    <lineage>
        <taxon>Eukaryota</taxon>
        <taxon>Fungi</taxon>
        <taxon>Dikarya</taxon>
        <taxon>Basidiomycota</taxon>
        <taxon>Agaricomycotina</taxon>
        <taxon>Agaricomycetes</taxon>
        <taxon>Agaricomycetidae</taxon>
        <taxon>Agaricales</taxon>
        <taxon>Marasmiineae</taxon>
        <taxon>Mycenaceae</taxon>
        <taxon>Mycena</taxon>
    </lineage>
</organism>
<sequence>MSDMNVDQLLAFLKEGSPQTATIPPTPPALPAGAETLPTDILVAACVHYAGDYGFNRKFYKYNPVNRKRSTHTPDAKWKQRAVNYLCSCIVVDRANLATLSSNPTTYNASHEQRQFILNEFIPRRWMLEEMASEMLALVEFVRSNTRTASAVITPMHTGERRNHTVVDQVRQRDVGCRMTGVKRIPSNLTTEERNRVLRERPGMVGKLEVVHGLPYQMGETTYTLVKALTGINFPVDEWNPDVPQNAFLAQPMVHSIFGEFRIWLDFTSNGIFIRGRDGPGTPLIALSLVVNNRRQFCDLPNEFVDRELQPMHDRNIPDLDKKIFILHKFVGDIVWLSGGAEPESDDEEDDGEMEMVRLEGYLEELDAKLRSPDMDLVPRLRDGIFGSDMELVKFNEVWNDHYSAIDNS</sequence>
<dbReference type="AlphaFoldDB" id="A0AAD6YL35"/>
<comment type="caution">
    <text evidence="1">The sequence shown here is derived from an EMBL/GenBank/DDBJ whole genome shotgun (WGS) entry which is preliminary data.</text>
</comment>
<reference evidence="1" key="1">
    <citation type="submission" date="2023-03" db="EMBL/GenBank/DDBJ databases">
        <title>Massive genome expansion in bonnet fungi (Mycena s.s.) driven by repeated elements and novel gene families across ecological guilds.</title>
        <authorList>
            <consortium name="Lawrence Berkeley National Laboratory"/>
            <person name="Harder C.B."/>
            <person name="Miyauchi S."/>
            <person name="Viragh M."/>
            <person name="Kuo A."/>
            <person name="Thoen E."/>
            <person name="Andreopoulos B."/>
            <person name="Lu D."/>
            <person name="Skrede I."/>
            <person name="Drula E."/>
            <person name="Henrissat B."/>
            <person name="Morin E."/>
            <person name="Kohler A."/>
            <person name="Barry K."/>
            <person name="LaButti K."/>
            <person name="Morin E."/>
            <person name="Salamov A."/>
            <person name="Lipzen A."/>
            <person name="Mereny Z."/>
            <person name="Hegedus B."/>
            <person name="Baldrian P."/>
            <person name="Stursova M."/>
            <person name="Weitz H."/>
            <person name="Taylor A."/>
            <person name="Grigoriev I.V."/>
            <person name="Nagy L.G."/>
            <person name="Martin F."/>
            <person name="Kauserud H."/>
        </authorList>
    </citation>
    <scope>NUCLEOTIDE SEQUENCE</scope>
    <source>
        <strain evidence="1">9144</strain>
    </source>
</reference>
<proteinExistence type="predicted"/>